<evidence type="ECO:0000256" key="10">
    <source>
        <dbReference type="ARBA" id="ARBA00023231"/>
    </source>
</evidence>
<evidence type="ECO:0000256" key="12">
    <source>
        <dbReference type="ARBA" id="ARBA00049436"/>
    </source>
</evidence>
<dbReference type="EMBL" id="FXXQ01000023">
    <property type="protein sequence ID" value="SMX25685.1"/>
    <property type="molecule type" value="Genomic_DNA"/>
</dbReference>
<keyword evidence="20" id="KW-1185">Reference proteome</keyword>
<dbReference type="InterPro" id="IPR027302">
    <property type="entry name" value="Gln_synth_N_conserv_site"/>
</dbReference>
<keyword evidence="7 15" id="KW-0436">Ligase</keyword>
<evidence type="ECO:0000256" key="8">
    <source>
        <dbReference type="ARBA" id="ARBA00022741"/>
    </source>
</evidence>
<reference evidence="19 20" key="1">
    <citation type="submission" date="2017-05" db="EMBL/GenBank/DDBJ databases">
        <authorList>
            <person name="Song R."/>
            <person name="Chenine A.L."/>
            <person name="Ruprecht R.M."/>
        </authorList>
    </citation>
    <scope>NUCLEOTIDE SEQUENCE [LARGE SCALE GENOMIC DNA]</scope>
    <source>
        <strain evidence="19 20">CECT 8489</strain>
    </source>
</reference>
<comment type="cofactor">
    <cofactor evidence="1">
        <name>Mg(2+)</name>
        <dbReference type="ChEBI" id="CHEBI:18420"/>
    </cofactor>
</comment>
<evidence type="ECO:0000256" key="1">
    <source>
        <dbReference type="ARBA" id="ARBA00001946"/>
    </source>
</evidence>
<evidence type="ECO:0000256" key="15">
    <source>
        <dbReference type="RuleBase" id="RU004356"/>
    </source>
</evidence>
<evidence type="ECO:0000256" key="14">
    <source>
        <dbReference type="RuleBase" id="RU000384"/>
    </source>
</evidence>
<dbReference type="PROSITE" id="PS51986">
    <property type="entry name" value="GS_BETA_GRASP"/>
    <property type="match status" value="1"/>
</dbReference>
<dbReference type="InterPro" id="IPR050292">
    <property type="entry name" value="Glutamine_Synthetase"/>
</dbReference>
<dbReference type="Gene3D" id="3.30.590.10">
    <property type="entry name" value="Glutamine synthetase/guanido kinase, catalytic domain"/>
    <property type="match status" value="1"/>
</dbReference>
<dbReference type="SUPFAM" id="SSF54368">
    <property type="entry name" value="Glutamine synthetase, N-terminal domain"/>
    <property type="match status" value="1"/>
</dbReference>
<evidence type="ECO:0000256" key="3">
    <source>
        <dbReference type="ARBA" id="ARBA00004496"/>
    </source>
</evidence>
<dbReference type="GO" id="GO:0005524">
    <property type="term" value="F:ATP binding"/>
    <property type="evidence" value="ECO:0007669"/>
    <property type="project" value="UniProtKB-KW"/>
</dbReference>
<dbReference type="SMART" id="SM01230">
    <property type="entry name" value="Gln-synt_C"/>
    <property type="match status" value="1"/>
</dbReference>
<dbReference type="PANTHER" id="PTHR20852:SF57">
    <property type="entry name" value="GLUTAMINE SYNTHETASE 2 CYTOPLASMIC"/>
    <property type="match status" value="1"/>
</dbReference>
<evidence type="ECO:0000256" key="9">
    <source>
        <dbReference type="ARBA" id="ARBA00022840"/>
    </source>
</evidence>
<evidence type="ECO:0000256" key="11">
    <source>
        <dbReference type="ARBA" id="ARBA00038740"/>
    </source>
</evidence>
<dbReference type="PROSITE" id="PS00180">
    <property type="entry name" value="GLNA_1"/>
    <property type="match status" value="1"/>
</dbReference>
<feature type="region of interest" description="Disordered" evidence="16">
    <location>
        <begin position="27"/>
        <end position="54"/>
    </location>
</feature>
<dbReference type="GO" id="GO:0006542">
    <property type="term" value="P:glutamine biosynthetic process"/>
    <property type="evidence" value="ECO:0007669"/>
    <property type="project" value="InterPro"/>
</dbReference>
<name>A0A238J6B3_9RHOB</name>
<dbReference type="InterPro" id="IPR036651">
    <property type="entry name" value="Gln_synt_N_sf"/>
</dbReference>
<dbReference type="SUPFAM" id="SSF55931">
    <property type="entry name" value="Glutamine synthetase/guanido kinase"/>
    <property type="match status" value="1"/>
</dbReference>
<evidence type="ECO:0000313" key="20">
    <source>
        <dbReference type="Proteomes" id="UP000201838"/>
    </source>
</evidence>
<comment type="catalytic activity">
    <reaction evidence="12 15">
        <text>L-glutamate + NH4(+) + ATP = L-glutamine + ADP + phosphate + H(+)</text>
        <dbReference type="Rhea" id="RHEA:16169"/>
        <dbReference type="ChEBI" id="CHEBI:15378"/>
        <dbReference type="ChEBI" id="CHEBI:28938"/>
        <dbReference type="ChEBI" id="CHEBI:29985"/>
        <dbReference type="ChEBI" id="CHEBI:30616"/>
        <dbReference type="ChEBI" id="CHEBI:43474"/>
        <dbReference type="ChEBI" id="CHEBI:58359"/>
        <dbReference type="ChEBI" id="CHEBI:456216"/>
        <dbReference type="EC" id="6.3.1.2"/>
    </reaction>
</comment>
<sequence>MGNARLDYIWLDGYEIANIRTKAQIHPDSSYNGSVEDTPKWGFDGSSTQQAEGHDSDCILQPVRVYPNPFRQNAYLVLCEVFHRDGRPHETNTRNLIDRDSEAEFWFGFEQEYILMTSNGRPVGFPDGGFPEPQGPYYCAVGAHRVEARELVDEHWDACLAADLGVTGINAEVMLGQWEFQCFGKGALRAADDLIVARFLLQLITERYDLIATLDPKPISGDWNGSGMHSNFSYDYLRDVGGQDYIEALCEGFRPFHQDHIDVYGAGNERRLTGSHETASIDQFSFGASNRGASIRIPLYTTTHDWKGYLEDRRPASDGDPYLIVDRIMRTVKVAHEEALKAV</sequence>
<comment type="function">
    <text evidence="2">Catalyzes the ATP-dependent biosynthesis of glutamine from glutamate and ammonia.</text>
</comment>
<comment type="similarity">
    <text evidence="4 13 14">Belongs to the glutamine synthetase family.</text>
</comment>
<dbReference type="PROSITE" id="PS00181">
    <property type="entry name" value="GLNA_ATP"/>
    <property type="match status" value="1"/>
</dbReference>
<comment type="subcellular location">
    <subcellularLocation>
        <location evidence="3">Cytoplasm</location>
    </subcellularLocation>
</comment>
<dbReference type="FunFam" id="3.30.590.10:FF:000011">
    <property type="entry name" value="Glutamine synthetase"/>
    <property type="match status" value="1"/>
</dbReference>
<dbReference type="Pfam" id="PF03951">
    <property type="entry name" value="Gln-synt_N"/>
    <property type="match status" value="1"/>
</dbReference>
<dbReference type="InterPro" id="IPR008147">
    <property type="entry name" value="Gln_synt_N"/>
</dbReference>
<proteinExistence type="inferred from homology"/>
<dbReference type="InterPro" id="IPR008146">
    <property type="entry name" value="Gln_synth_cat_dom"/>
</dbReference>
<evidence type="ECO:0000256" key="5">
    <source>
        <dbReference type="ARBA" id="ARBA00012937"/>
    </source>
</evidence>
<evidence type="ECO:0000256" key="6">
    <source>
        <dbReference type="ARBA" id="ARBA00022490"/>
    </source>
</evidence>
<evidence type="ECO:0000256" key="7">
    <source>
        <dbReference type="ARBA" id="ARBA00022598"/>
    </source>
</evidence>
<organism evidence="19 20">
    <name type="scientific">Boseongicola aestuarii</name>
    <dbReference type="NCBI Taxonomy" id="1470561"/>
    <lineage>
        <taxon>Bacteria</taxon>
        <taxon>Pseudomonadati</taxon>
        <taxon>Pseudomonadota</taxon>
        <taxon>Alphaproteobacteria</taxon>
        <taxon>Rhodobacterales</taxon>
        <taxon>Paracoccaceae</taxon>
        <taxon>Boseongicola</taxon>
    </lineage>
</organism>
<accession>A0A238J6B3</accession>
<dbReference type="RefSeq" id="WP_093975869.1">
    <property type="nucleotide sequence ID" value="NZ_FXXQ01000023.1"/>
</dbReference>
<keyword evidence="10" id="KW-0535">Nitrogen fixation</keyword>
<comment type="subunit">
    <text evidence="11">Homooctamer and homotetramer.</text>
</comment>
<dbReference type="InterPro" id="IPR014746">
    <property type="entry name" value="Gln_synth/guanido_kin_cat_dom"/>
</dbReference>
<dbReference type="PROSITE" id="PS51987">
    <property type="entry name" value="GS_CATALYTIC"/>
    <property type="match status" value="1"/>
</dbReference>
<keyword evidence="6" id="KW-0963">Cytoplasm</keyword>
<dbReference type="OrthoDB" id="9807095at2"/>
<keyword evidence="8 15" id="KW-0547">Nucleotide-binding</keyword>
<evidence type="ECO:0000256" key="2">
    <source>
        <dbReference type="ARBA" id="ARBA00003117"/>
    </source>
</evidence>
<protein>
    <recommendedName>
        <fullName evidence="5 15">Glutamine synthetase</fullName>
        <ecNumber evidence="5 15">6.3.1.2</ecNumber>
    </recommendedName>
</protein>
<dbReference type="Pfam" id="PF00120">
    <property type="entry name" value="Gln-synt_C"/>
    <property type="match status" value="1"/>
</dbReference>
<dbReference type="Proteomes" id="UP000201838">
    <property type="component" value="Unassembled WGS sequence"/>
</dbReference>
<dbReference type="Gene3D" id="3.10.20.70">
    <property type="entry name" value="Glutamine synthetase, N-terminal domain"/>
    <property type="match status" value="1"/>
</dbReference>
<evidence type="ECO:0000256" key="13">
    <source>
        <dbReference type="PROSITE-ProRule" id="PRU01330"/>
    </source>
</evidence>
<keyword evidence="9 15" id="KW-0067">ATP-binding</keyword>
<feature type="domain" description="GS beta-grasp" evidence="17">
    <location>
        <begin position="2"/>
        <end position="86"/>
    </location>
</feature>
<evidence type="ECO:0000259" key="17">
    <source>
        <dbReference type="PROSITE" id="PS51986"/>
    </source>
</evidence>
<dbReference type="GO" id="GO:0005737">
    <property type="term" value="C:cytoplasm"/>
    <property type="evidence" value="ECO:0007669"/>
    <property type="project" value="UniProtKB-SubCell"/>
</dbReference>
<dbReference type="InterPro" id="IPR027303">
    <property type="entry name" value="Gln_synth_gly_rich_site"/>
</dbReference>
<dbReference type="PANTHER" id="PTHR20852">
    <property type="entry name" value="GLUTAMINE SYNTHETASE"/>
    <property type="match status" value="1"/>
</dbReference>
<evidence type="ECO:0000313" key="19">
    <source>
        <dbReference type="EMBL" id="SMX25685.1"/>
    </source>
</evidence>
<dbReference type="EC" id="6.3.1.2" evidence="5 15"/>
<evidence type="ECO:0000256" key="16">
    <source>
        <dbReference type="SAM" id="MobiDB-lite"/>
    </source>
</evidence>
<dbReference type="GO" id="GO:0004356">
    <property type="term" value="F:glutamine synthetase activity"/>
    <property type="evidence" value="ECO:0007669"/>
    <property type="project" value="UniProtKB-EC"/>
</dbReference>
<evidence type="ECO:0000259" key="18">
    <source>
        <dbReference type="PROSITE" id="PS51987"/>
    </source>
</evidence>
<evidence type="ECO:0000256" key="4">
    <source>
        <dbReference type="ARBA" id="ARBA00009897"/>
    </source>
</evidence>
<dbReference type="AlphaFoldDB" id="A0A238J6B3"/>
<gene>
    <name evidence="19" type="primary">glnII</name>
    <name evidence="19" type="ORF">BOA8489_03829</name>
</gene>
<feature type="domain" description="GS catalytic" evidence="18">
    <location>
        <begin position="88"/>
        <end position="343"/>
    </location>
</feature>